<name>A0ABD2IJJ6_HETSC</name>
<protein>
    <submittedName>
        <fullName evidence="1">Uncharacterized protein</fullName>
    </submittedName>
</protein>
<comment type="caution">
    <text evidence="1">The sequence shown here is derived from an EMBL/GenBank/DDBJ whole genome shotgun (WGS) entry which is preliminary data.</text>
</comment>
<gene>
    <name evidence="1" type="ORF">niasHS_012414</name>
</gene>
<evidence type="ECO:0000313" key="1">
    <source>
        <dbReference type="EMBL" id="KAL3080309.1"/>
    </source>
</evidence>
<proteinExistence type="predicted"/>
<dbReference type="Proteomes" id="UP001620645">
    <property type="component" value="Unassembled WGS sequence"/>
</dbReference>
<dbReference type="AlphaFoldDB" id="A0ABD2IJJ6"/>
<dbReference type="EMBL" id="JBICCN010000296">
    <property type="protein sequence ID" value="KAL3080309.1"/>
    <property type="molecule type" value="Genomic_DNA"/>
</dbReference>
<accession>A0ABD2IJJ6</accession>
<sequence length="105" mass="11793">MEFPASTSVRRLFWTYRNIIAVALHLVRKASTNSGIPKFLEHPKTKEQQLPIEIDNFIDLRVRWAFDVFAAVSSQAASQQQSIHSSFIDPCAGQNPKLLANSASH</sequence>
<organism evidence="1 2">
    <name type="scientific">Heterodera schachtii</name>
    <name type="common">Sugarbeet cyst nematode worm</name>
    <name type="synonym">Tylenchus schachtii</name>
    <dbReference type="NCBI Taxonomy" id="97005"/>
    <lineage>
        <taxon>Eukaryota</taxon>
        <taxon>Metazoa</taxon>
        <taxon>Ecdysozoa</taxon>
        <taxon>Nematoda</taxon>
        <taxon>Chromadorea</taxon>
        <taxon>Rhabditida</taxon>
        <taxon>Tylenchina</taxon>
        <taxon>Tylenchomorpha</taxon>
        <taxon>Tylenchoidea</taxon>
        <taxon>Heteroderidae</taxon>
        <taxon>Heteroderinae</taxon>
        <taxon>Heterodera</taxon>
    </lineage>
</organism>
<reference evidence="1 2" key="1">
    <citation type="submission" date="2024-10" db="EMBL/GenBank/DDBJ databases">
        <authorList>
            <person name="Kim D."/>
        </authorList>
    </citation>
    <scope>NUCLEOTIDE SEQUENCE [LARGE SCALE GENOMIC DNA]</scope>
    <source>
        <strain evidence="1">Taebaek</strain>
    </source>
</reference>
<evidence type="ECO:0000313" key="2">
    <source>
        <dbReference type="Proteomes" id="UP001620645"/>
    </source>
</evidence>
<keyword evidence="2" id="KW-1185">Reference proteome</keyword>